<organism evidence="5">
    <name type="scientific">Drosophila grimshawi</name>
    <name type="common">Hawaiian fruit fly</name>
    <name type="synonym">Idiomyia grimshawi</name>
    <dbReference type="NCBI Taxonomy" id="7222"/>
    <lineage>
        <taxon>Eukaryota</taxon>
        <taxon>Metazoa</taxon>
        <taxon>Ecdysozoa</taxon>
        <taxon>Arthropoda</taxon>
        <taxon>Hexapoda</taxon>
        <taxon>Insecta</taxon>
        <taxon>Pterygota</taxon>
        <taxon>Neoptera</taxon>
        <taxon>Endopterygota</taxon>
        <taxon>Diptera</taxon>
        <taxon>Brachycera</taxon>
        <taxon>Muscomorpha</taxon>
        <taxon>Ephydroidea</taxon>
        <taxon>Drosophilidae</taxon>
        <taxon>Drosophila</taxon>
        <taxon>Hawaiian Drosophila</taxon>
    </lineage>
</organism>
<dbReference type="PANTHER" id="PTHR10454">
    <property type="entry name" value="CASPASE"/>
    <property type="match status" value="1"/>
</dbReference>
<dbReference type="InterPro" id="IPR029030">
    <property type="entry name" value="Caspase-like_dom_sf"/>
</dbReference>
<reference evidence="4 5" key="1">
    <citation type="journal article" date="2007" name="Nature">
        <title>Evolution of genes and genomes on the Drosophila phylogeny.</title>
        <authorList>
            <consortium name="Drosophila 12 Genomes Consortium"/>
            <person name="Clark A.G."/>
            <person name="Eisen M.B."/>
            <person name="Smith D.R."/>
            <person name="Bergman C.M."/>
            <person name="Oliver B."/>
            <person name="Markow T.A."/>
            <person name="Kaufman T.C."/>
            <person name="Kellis M."/>
            <person name="Gelbart W."/>
            <person name="Iyer V.N."/>
            <person name="Pollard D.A."/>
            <person name="Sackton T.B."/>
            <person name="Larracuente A.M."/>
            <person name="Singh N.D."/>
            <person name="Abad J.P."/>
            <person name="Abt D.N."/>
            <person name="Adryan B."/>
            <person name="Aguade M."/>
            <person name="Akashi H."/>
            <person name="Anderson W.W."/>
            <person name="Aquadro C.F."/>
            <person name="Ardell D.H."/>
            <person name="Arguello R."/>
            <person name="Artieri C.G."/>
            <person name="Barbash D.A."/>
            <person name="Barker D."/>
            <person name="Barsanti P."/>
            <person name="Batterham P."/>
            <person name="Batzoglou S."/>
            <person name="Begun D."/>
            <person name="Bhutkar A."/>
            <person name="Blanco E."/>
            <person name="Bosak S.A."/>
            <person name="Bradley R.K."/>
            <person name="Brand A.D."/>
            <person name="Brent M.R."/>
            <person name="Brooks A.N."/>
            <person name="Brown R.H."/>
            <person name="Butlin R.K."/>
            <person name="Caggese C."/>
            <person name="Calvi B.R."/>
            <person name="Bernardo de Carvalho A."/>
            <person name="Caspi A."/>
            <person name="Castrezana S."/>
            <person name="Celniker S.E."/>
            <person name="Chang J.L."/>
            <person name="Chapple C."/>
            <person name="Chatterji S."/>
            <person name="Chinwalla A."/>
            <person name="Civetta A."/>
            <person name="Clifton S.W."/>
            <person name="Comeron J.M."/>
            <person name="Costello J.C."/>
            <person name="Coyne J.A."/>
            <person name="Daub J."/>
            <person name="David R.G."/>
            <person name="Delcher A.L."/>
            <person name="Delehaunty K."/>
            <person name="Do C.B."/>
            <person name="Ebling H."/>
            <person name="Edwards K."/>
            <person name="Eickbush T."/>
            <person name="Evans J.D."/>
            <person name="Filipski A."/>
            <person name="Findeiss S."/>
            <person name="Freyhult E."/>
            <person name="Fulton L."/>
            <person name="Fulton R."/>
            <person name="Garcia A.C."/>
            <person name="Gardiner A."/>
            <person name="Garfield D.A."/>
            <person name="Garvin B.E."/>
            <person name="Gibson G."/>
            <person name="Gilbert D."/>
            <person name="Gnerre S."/>
            <person name="Godfrey J."/>
            <person name="Good R."/>
            <person name="Gotea V."/>
            <person name="Gravely B."/>
            <person name="Greenberg A.J."/>
            <person name="Griffiths-Jones S."/>
            <person name="Gross S."/>
            <person name="Guigo R."/>
            <person name="Gustafson E.A."/>
            <person name="Haerty W."/>
            <person name="Hahn M.W."/>
            <person name="Halligan D.L."/>
            <person name="Halpern A.L."/>
            <person name="Halter G.M."/>
            <person name="Han M.V."/>
            <person name="Heger A."/>
            <person name="Hillier L."/>
            <person name="Hinrichs A.S."/>
            <person name="Holmes I."/>
            <person name="Hoskins R.A."/>
            <person name="Hubisz M.J."/>
            <person name="Hultmark D."/>
            <person name="Huntley M.A."/>
            <person name="Jaffe D.B."/>
            <person name="Jagadeeshan S."/>
            <person name="Jeck W.R."/>
            <person name="Johnson J."/>
            <person name="Jones C.D."/>
            <person name="Jordan W.C."/>
            <person name="Karpen G.H."/>
            <person name="Kataoka E."/>
            <person name="Keightley P.D."/>
            <person name="Kheradpour P."/>
            <person name="Kirkness E.F."/>
            <person name="Koerich L.B."/>
            <person name="Kristiansen K."/>
            <person name="Kudrna D."/>
            <person name="Kulathinal R.J."/>
            <person name="Kumar S."/>
            <person name="Kwok R."/>
            <person name="Lander E."/>
            <person name="Langley C.H."/>
            <person name="Lapoint R."/>
            <person name="Lazzaro B.P."/>
            <person name="Lee S.J."/>
            <person name="Levesque L."/>
            <person name="Li R."/>
            <person name="Lin C.F."/>
            <person name="Lin M.F."/>
            <person name="Lindblad-Toh K."/>
            <person name="Llopart A."/>
            <person name="Long M."/>
            <person name="Low L."/>
            <person name="Lozovsky E."/>
            <person name="Lu J."/>
            <person name="Luo M."/>
            <person name="Machado C.A."/>
            <person name="Makalowski W."/>
            <person name="Marzo M."/>
            <person name="Matsuda M."/>
            <person name="Matzkin L."/>
            <person name="McAllister B."/>
            <person name="McBride C.S."/>
            <person name="McKernan B."/>
            <person name="McKernan K."/>
            <person name="Mendez-Lago M."/>
            <person name="Minx P."/>
            <person name="Mollenhauer M.U."/>
            <person name="Montooth K."/>
            <person name="Mount S.M."/>
            <person name="Mu X."/>
            <person name="Myers E."/>
            <person name="Negre B."/>
            <person name="Newfeld S."/>
            <person name="Nielsen R."/>
            <person name="Noor M.A."/>
            <person name="O'Grady P."/>
            <person name="Pachter L."/>
            <person name="Papaceit M."/>
            <person name="Parisi M.J."/>
            <person name="Parisi M."/>
            <person name="Parts L."/>
            <person name="Pedersen J.S."/>
            <person name="Pesole G."/>
            <person name="Phillippy A.M."/>
            <person name="Ponting C.P."/>
            <person name="Pop M."/>
            <person name="Porcelli D."/>
            <person name="Powell J.R."/>
            <person name="Prohaska S."/>
            <person name="Pruitt K."/>
            <person name="Puig M."/>
            <person name="Quesneville H."/>
            <person name="Ram K.R."/>
            <person name="Rand D."/>
            <person name="Rasmussen M.D."/>
            <person name="Reed L.K."/>
            <person name="Reenan R."/>
            <person name="Reily A."/>
            <person name="Remington K.A."/>
            <person name="Rieger T.T."/>
            <person name="Ritchie M.G."/>
            <person name="Robin C."/>
            <person name="Rogers Y.H."/>
            <person name="Rohde C."/>
            <person name="Rozas J."/>
            <person name="Rubenfield M.J."/>
            <person name="Ruiz A."/>
            <person name="Russo S."/>
            <person name="Salzberg S.L."/>
            <person name="Sanchez-Gracia A."/>
            <person name="Saranga D.J."/>
            <person name="Sato H."/>
            <person name="Schaeffer S.W."/>
            <person name="Schatz M.C."/>
            <person name="Schlenke T."/>
            <person name="Schwartz R."/>
            <person name="Segarra C."/>
            <person name="Singh R.S."/>
            <person name="Sirot L."/>
            <person name="Sirota M."/>
            <person name="Sisneros N.B."/>
            <person name="Smith C.D."/>
            <person name="Smith T.F."/>
            <person name="Spieth J."/>
            <person name="Stage D.E."/>
            <person name="Stark A."/>
            <person name="Stephan W."/>
            <person name="Strausberg R.L."/>
            <person name="Strempel S."/>
            <person name="Sturgill D."/>
            <person name="Sutton G."/>
            <person name="Sutton G.G."/>
            <person name="Tao W."/>
            <person name="Teichmann S."/>
            <person name="Tobari Y.N."/>
            <person name="Tomimura Y."/>
            <person name="Tsolas J.M."/>
            <person name="Valente V.L."/>
            <person name="Venter E."/>
            <person name="Venter J.C."/>
            <person name="Vicario S."/>
            <person name="Vieira F.G."/>
            <person name="Vilella A.J."/>
            <person name="Villasante A."/>
            <person name="Walenz B."/>
            <person name="Wang J."/>
            <person name="Wasserman M."/>
            <person name="Watts T."/>
            <person name="Wilson D."/>
            <person name="Wilson R.K."/>
            <person name="Wing R.A."/>
            <person name="Wolfner M.F."/>
            <person name="Wong A."/>
            <person name="Wong G.K."/>
            <person name="Wu C.I."/>
            <person name="Wu G."/>
            <person name="Yamamoto D."/>
            <person name="Yang H.P."/>
            <person name="Yang S.P."/>
            <person name="Yorke J.A."/>
            <person name="Yoshida K."/>
            <person name="Zdobnov E."/>
            <person name="Zhang P."/>
            <person name="Zhang Y."/>
            <person name="Zimin A.V."/>
            <person name="Baldwin J."/>
            <person name="Abdouelleil A."/>
            <person name="Abdulkadir J."/>
            <person name="Abebe A."/>
            <person name="Abera B."/>
            <person name="Abreu J."/>
            <person name="Acer S.C."/>
            <person name="Aftuck L."/>
            <person name="Alexander A."/>
            <person name="An P."/>
            <person name="Anderson E."/>
            <person name="Anderson S."/>
            <person name="Arachi H."/>
            <person name="Azer M."/>
            <person name="Bachantsang P."/>
            <person name="Barry A."/>
            <person name="Bayul T."/>
            <person name="Berlin A."/>
            <person name="Bessette D."/>
            <person name="Bloom T."/>
            <person name="Blye J."/>
            <person name="Boguslavskiy L."/>
            <person name="Bonnet C."/>
            <person name="Boukhgalter B."/>
            <person name="Bourzgui I."/>
            <person name="Brown A."/>
            <person name="Cahill P."/>
            <person name="Channer S."/>
            <person name="Cheshatsang Y."/>
            <person name="Chuda L."/>
            <person name="Citroen M."/>
            <person name="Collymore A."/>
            <person name="Cooke P."/>
            <person name="Costello M."/>
            <person name="D'Aco K."/>
            <person name="Daza R."/>
            <person name="De Haan G."/>
            <person name="DeGray S."/>
            <person name="DeMaso C."/>
            <person name="Dhargay N."/>
            <person name="Dooley K."/>
            <person name="Dooley E."/>
            <person name="Doricent M."/>
            <person name="Dorje P."/>
            <person name="Dorjee K."/>
            <person name="Dupes A."/>
            <person name="Elong R."/>
            <person name="Falk J."/>
            <person name="Farina A."/>
            <person name="Faro S."/>
            <person name="Ferguson D."/>
            <person name="Fisher S."/>
            <person name="Foley C.D."/>
            <person name="Franke A."/>
            <person name="Friedrich D."/>
            <person name="Gadbois L."/>
            <person name="Gearin G."/>
            <person name="Gearin C.R."/>
            <person name="Giannoukos G."/>
            <person name="Goode T."/>
            <person name="Graham J."/>
            <person name="Grandbois E."/>
            <person name="Grewal S."/>
            <person name="Gyaltsen K."/>
            <person name="Hafez N."/>
            <person name="Hagos B."/>
            <person name="Hall J."/>
            <person name="Henson C."/>
            <person name="Hollinger A."/>
            <person name="Honan T."/>
            <person name="Huard M.D."/>
            <person name="Hughes L."/>
            <person name="Hurhula B."/>
            <person name="Husby M.E."/>
            <person name="Kamat A."/>
            <person name="Kanga B."/>
            <person name="Kashin S."/>
            <person name="Khazanovich D."/>
            <person name="Kisner P."/>
            <person name="Lance K."/>
            <person name="Lara M."/>
            <person name="Lee W."/>
            <person name="Lennon N."/>
            <person name="Letendre F."/>
            <person name="LeVine R."/>
            <person name="Lipovsky A."/>
            <person name="Liu X."/>
            <person name="Liu J."/>
            <person name="Liu S."/>
            <person name="Lokyitsang T."/>
            <person name="Lokyitsang Y."/>
            <person name="Lubonja R."/>
            <person name="Lui A."/>
            <person name="MacDonald P."/>
            <person name="Magnisalis V."/>
            <person name="Maru K."/>
            <person name="Matthews C."/>
            <person name="McCusker W."/>
            <person name="McDonough S."/>
            <person name="Mehta T."/>
            <person name="Meldrim J."/>
            <person name="Meneus L."/>
            <person name="Mihai O."/>
            <person name="Mihalev A."/>
            <person name="Mihova T."/>
            <person name="Mittelman R."/>
            <person name="Mlenga V."/>
            <person name="Montmayeur A."/>
            <person name="Mulrain L."/>
            <person name="Navidi A."/>
            <person name="Naylor J."/>
            <person name="Negash T."/>
            <person name="Nguyen T."/>
            <person name="Nguyen N."/>
            <person name="Nicol R."/>
            <person name="Norbu C."/>
            <person name="Norbu N."/>
            <person name="Novod N."/>
            <person name="O'Neill B."/>
            <person name="Osman S."/>
            <person name="Markiewicz E."/>
            <person name="Oyono O.L."/>
            <person name="Patti C."/>
            <person name="Phunkhang P."/>
            <person name="Pierre F."/>
            <person name="Priest M."/>
            <person name="Raghuraman S."/>
            <person name="Rege F."/>
            <person name="Reyes R."/>
            <person name="Rise C."/>
            <person name="Rogov P."/>
            <person name="Ross K."/>
            <person name="Ryan E."/>
            <person name="Settipalli S."/>
            <person name="Shea T."/>
            <person name="Sherpa N."/>
            <person name="Shi L."/>
            <person name="Shih D."/>
            <person name="Sparrow T."/>
            <person name="Spaulding J."/>
            <person name="Stalker J."/>
            <person name="Stange-Thomann N."/>
            <person name="Stavropoulos S."/>
            <person name="Stone C."/>
            <person name="Strader C."/>
            <person name="Tesfaye S."/>
            <person name="Thomson T."/>
            <person name="Thoulutsang Y."/>
            <person name="Thoulutsang D."/>
            <person name="Topham K."/>
            <person name="Topping I."/>
            <person name="Tsamla T."/>
            <person name="Vassiliev H."/>
            <person name="Vo A."/>
            <person name="Wangchuk T."/>
            <person name="Wangdi T."/>
            <person name="Weiand M."/>
            <person name="Wilkinson J."/>
            <person name="Wilson A."/>
            <person name="Yadav S."/>
            <person name="Young G."/>
            <person name="Yu Q."/>
            <person name="Zembek L."/>
            <person name="Zhong D."/>
            <person name="Zimmer A."/>
            <person name="Zwirko Z."/>
            <person name="Jaffe D.B."/>
            <person name="Alvarez P."/>
            <person name="Brockman W."/>
            <person name="Butler J."/>
            <person name="Chin C."/>
            <person name="Gnerre S."/>
            <person name="Grabherr M."/>
            <person name="Kleber M."/>
            <person name="Mauceli E."/>
            <person name="MacCallum I."/>
        </authorList>
    </citation>
    <scope>NUCLEOTIDE SEQUENCE [LARGE SCALE GENOMIC DNA]</scope>
    <source>
        <strain evidence="5">Tucson 15287-2541.00</strain>
    </source>
</reference>
<dbReference type="PROSITE" id="PS50208">
    <property type="entry name" value="CASPASE_P20"/>
    <property type="match status" value="1"/>
</dbReference>
<dbReference type="SUPFAM" id="SSF52129">
    <property type="entry name" value="Caspase-like"/>
    <property type="match status" value="1"/>
</dbReference>
<dbReference type="Gene3D" id="3.40.50.1460">
    <property type="match status" value="1"/>
</dbReference>
<dbReference type="eggNOG" id="KOG3573">
    <property type="taxonomic scope" value="Eukaryota"/>
</dbReference>
<accession>B4JVS8</accession>
<dbReference type="GO" id="GO:0004197">
    <property type="term" value="F:cysteine-type endopeptidase activity"/>
    <property type="evidence" value="ECO:0007669"/>
    <property type="project" value="InterPro"/>
</dbReference>
<dbReference type="GO" id="GO:0005737">
    <property type="term" value="C:cytoplasm"/>
    <property type="evidence" value="ECO:0007669"/>
    <property type="project" value="TreeGrafter"/>
</dbReference>
<dbReference type="PhylomeDB" id="B4JVS8"/>
<evidence type="ECO:0000259" key="3">
    <source>
        <dbReference type="PROSITE" id="PS50208"/>
    </source>
</evidence>
<dbReference type="EMBL" id="CH916375">
    <property type="protein sequence ID" value="EDV98066.1"/>
    <property type="molecule type" value="Genomic_DNA"/>
</dbReference>
<dbReference type="GO" id="GO:0006508">
    <property type="term" value="P:proteolysis"/>
    <property type="evidence" value="ECO:0007669"/>
    <property type="project" value="InterPro"/>
</dbReference>
<dbReference type="PRINTS" id="PR00376">
    <property type="entry name" value="IL1BCENZYME"/>
</dbReference>
<dbReference type="InterPro" id="IPR001309">
    <property type="entry name" value="Pept_C14_p20"/>
</dbReference>
<dbReference type="InParanoid" id="B4JVS8"/>
<evidence type="ECO:0000256" key="1">
    <source>
        <dbReference type="ARBA" id="ARBA00010134"/>
    </source>
</evidence>
<dbReference type="FunCoup" id="B4JVS8">
    <property type="interactions" value="19"/>
</dbReference>
<dbReference type="InterPro" id="IPR002398">
    <property type="entry name" value="Pept_C14"/>
</dbReference>
<dbReference type="OrthoDB" id="6114029at2759"/>
<feature type="region of interest" description="Disordered" evidence="2">
    <location>
        <begin position="1"/>
        <end position="39"/>
    </location>
</feature>
<dbReference type="GO" id="GO:0006915">
    <property type="term" value="P:apoptotic process"/>
    <property type="evidence" value="ECO:0007669"/>
    <property type="project" value="TreeGrafter"/>
</dbReference>
<sequence length="538" mass="59270">MGWWSKKKSTDDGGFSTDRQALARQDPRTRVNTTSAATETTNTAVQNSTIFDSNKNTVTFTSTRQTVTHRQQARVTEMITRRTPNPAELEELMAQLRMNGGTATATTTTTTTTSGAKRMSPSSLNGVALRSTPSFKHNVSDARRSNTLVRMEQTTVSQKQGRTFTQHVEAKRVVLKPTQKTSWAPKTNSTTTTTTISKPYVSPFALKPVDATTYVSPYANKTSSTITSSVFSKPTVSSSSLSKPTLSSTITIKPTVTRPTLSTPKVTVPPPFISLNPRSSGAVPKSRSASIASSHDAHGVLKPTMTANLPPTKVVATPKKKLKPAEVIIFNQEKFDNNAEYREGSAEDVKALGDTFRKLKCNVEVIKNATVKEVNNKVRKLEQKNYDDRSALVLVILSHGNRNDVIAAKDGEYNLNDDIIFPLLRNRTLQDKPKILFVQACKGAQETGRFKTDAIQPQRAPKDILKCYSTYEGYVSYRLNSGTPFIQTLCEVLINETNVDIESLMRVVRNLVQSYTKDGQVPSVTSTMSTKYVFGDYV</sequence>
<dbReference type="Pfam" id="PF00656">
    <property type="entry name" value="Peptidase_C14"/>
    <property type="match status" value="1"/>
</dbReference>
<dbReference type="InterPro" id="IPR015917">
    <property type="entry name" value="Pept_C14A"/>
</dbReference>
<feature type="region of interest" description="Disordered" evidence="2">
    <location>
        <begin position="104"/>
        <end position="124"/>
    </location>
</feature>
<dbReference type="KEGG" id="dgr:6568902"/>
<feature type="region of interest" description="Disordered" evidence="2">
    <location>
        <begin position="259"/>
        <end position="307"/>
    </location>
</feature>
<feature type="compositionally biased region" description="Low complexity" evidence="2">
    <location>
        <begin position="30"/>
        <end position="39"/>
    </location>
</feature>
<comment type="similarity">
    <text evidence="1">Belongs to the peptidase C14A family.</text>
</comment>
<dbReference type="GO" id="GO:0043525">
    <property type="term" value="P:positive regulation of neuron apoptotic process"/>
    <property type="evidence" value="ECO:0007669"/>
    <property type="project" value="TreeGrafter"/>
</dbReference>
<evidence type="ECO:0000313" key="4">
    <source>
        <dbReference type="EMBL" id="EDV98066.1"/>
    </source>
</evidence>
<feature type="domain" description="Caspase family p20" evidence="3">
    <location>
        <begin position="328"/>
        <end position="445"/>
    </location>
</feature>
<dbReference type="STRING" id="7222.B4JVS8"/>
<dbReference type="HOGENOM" id="CLU_517074_0_0_1"/>
<evidence type="ECO:0000256" key="2">
    <source>
        <dbReference type="SAM" id="MobiDB-lite"/>
    </source>
</evidence>
<dbReference type="Proteomes" id="UP000001070">
    <property type="component" value="Unassembled WGS sequence"/>
</dbReference>
<name>B4JVS8_DROGR</name>
<keyword evidence="5" id="KW-1185">Reference proteome</keyword>
<proteinExistence type="inferred from homology"/>
<dbReference type="MEROPS" id="C14.023"/>
<protein>
    <submittedName>
        <fullName evidence="4">GH22881</fullName>
    </submittedName>
</protein>
<evidence type="ECO:0000313" key="5">
    <source>
        <dbReference type="Proteomes" id="UP000001070"/>
    </source>
</evidence>
<dbReference type="SMR" id="B4JVS8"/>
<dbReference type="InterPro" id="IPR011600">
    <property type="entry name" value="Pept_C14_caspase"/>
</dbReference>
<gene>
    <name evidence="4" type="primary">Dgri\GH22881</name>
    <name evidence="4" type="ORF">Dgri_GH22881</name>
</gene>
<dbReference type="PANTHER" id="PTHR10454:SF232">
    <property type="entry name" value="AT03047P-RELATED"/>
    <property type="match status" value="1"/>
</dbReference>
<dbReference type="OMA" id="FMSTRQT"/>
<feature type="compositionally biased region" description="Low complexity" evidence="2">
    <location>
        <begin position="104"/>
        <end position="113"/>
    </location>
</feature>
<dbReference type="AlphaFoldDB" id="B4JVS8"/>
<dbReference type="SMART" id="SM00115">
    <property type="entry name" value="CASc"/>
    <property type="match status" value="1"/>
</dbReference>